<name>A0A3S4ZYQ2_9PLAT</name>
<keyword evidence="3" id="KW-1185">Reference proteome</keyword>
<gene>
    <name evidence="2" type="ORF">PXEA_LOCUS3825</name>
</gene>
<feature type="region of interest" description="Disordered" evidence="1">
    <location>
        <begin position="36"/>
        <end position="79"/>
    </location>
</feature>
<evidence type="ECO:0000256" key="1">
    <source>
        <dbReference type="SAM" id="MobiDB-lite"/>
    </source>
</evidence>
<feature type="region of interest" description="Disordered" evidence="1">
    <location>
        <begin position="98"/>
        <end position="118"/>
    </location>
</feature>
<dbReference type="Proteomes" id="UP000784294">
    <property type="component" value="Unassembled WGS sequence"/>
</dbReference>
<dbReference type="AlphaFoldDB" id="A0A3S4ZYQ2"/>
<dbReference type="EMBL" id="CAAALY010008868">
    <property type="protein sequence ID" value="VEL10385.1"/>
    <property type="molecule type" value="Genomic_DNA"/>
</dbReference>
<evidence type="ECO:0000313" key="2">
    <source>
        <dbReference type="EMBL" id="VEL10385.1"/>
    </source>
</evidence>
<evidence type="ECO:0000313" key="3">
    <source>
        <dbReference type="Proteomes" id="UP000784294"/>
    </source>
</evidence>
<accession>A0A3S4ZYQ2</accession>
<comment type="caution">
    <text evidence="2">The sequence shown here is derived from an EMBL/GenBank/DDBJ whole genome shotgun (WGS) entry which is preliminary data.</text>
</comment>
<organism evidence="2 3">
    <name type="scientific">Protopolystoma xenopodis</name>
    <dbReference type="NCBI Taxonomy" id="117903"/>
    <lineage>
        <taxon>Eukaryota</taxon>
        <taxon>Metazoa</taxon>
        <taxon>Spiralia</taxon>
        <taxon>Lophotrochozoa</taxon>
        <taxon>Platyhelminthes</taxon>
        <taxon>Monogenea</taxon>
        <taxon>Polyopisthocotylea</taxon>
        <taxon>Polystomatidea</taxon>
        <taxon>Polystomatidae</taxon>
        <taxon>Protopolystoma</taxon>
    </lineage>
</organism>
<reference evidence="2" key="1">
    <citation type="submission" date="2018-11" db="EMBL/GenBank/DDBJ databases">
        <authorList>
            <consortium name="Pathogen Informatics"/>
        </authorList>
    </citation>
    <scope>NUCLEOTIDE SEQUENCE</scope>
</reference>
<protein>
    <submittedName>
        <fullName evidence="2">Uncharacterized protein</fullName>
    </submittedName>
</protein>
<feature type="compositionally biased region" description="Polar residues" evidence="1">
    <location>
        <begin position="107"/>
        <end position="118"/>
    </location>
</feature>
<sequence length="118" mass="12258">MGDTMLTQGPTTDLAAVQANAISHLLKPHLAQVTQPTARPVAVSRARTGSGPARPLVETGPAPGTCPLTDSEAAFGSTSRRRWRPACLTLAGRPSCTYVSPPFGLSPRSTDTSDQSSD</sequence>
<proteinExistence type="predicted"/>